<gene>
    <name evidence="5" type="ORF">NDU88_004052</name>
</gene>
<dbReference type="SUPFAM" id="SSF52540">
    <property type="entry name" value="P-loop containing nucleoside triphosphate hydrolases"/>
    <property type="match status" value="1"/>
</dbReference>
<organism evidence="5 6">
    <name type="scientific">Pleurodeles waltl</name>
    <name type="common">Iberian ribbed newt</name>
    <dbReference type="NCBI Taxonomy" id="8319"/>
    <lineage>
        <taxon>Eukaryota</taxon>
        <taxon>Metazoa</taxon>
        <taxon>Chordata</taxon>
        <taxon>Craniata</taxon>
        <taxon>Vertebrata</taxon>
        <taxon>Euteleostomi</taxon>
        <taxon>Amphibia</taxon>
        <taxon>Batrachia</taxon>
        <taxon>Caudata</taxon>
        <taxon>Salamandroidea</taxon>
        <taxon>Salamandridae</taxon>
        <taxon>Pleurodelinae</taxon>
        <taxon>Pleurodeles</taxon>
    </lineage>
</organism>
<name>A0AAV7PGD0_PLEWA</name>
<keyword evidence="2" id="KW-0175">Coiled coil</keyword>
<evidence type="ECO:0000313" key="6">
    <source>
        <dbReference type="Proteomes" id="UP001066276"/>
    </source>
</evidence>
<dbReference type="GO" id="GO:0005525">
    <property type="term" value="F:GTP binding"/>
    <property type="evidence" value="ECO:0007669"/>
    <property type="project" value="InterPro"/>
</dbReference>
<evidence type="ECO:0008006" key="7">
    <source>
        <dbReference type="Google" id="ProtNLM"/>
    </source>
</evidence>
<dbReference type="InterPro" id="IPR058641">
    <property type="entry name" value="GVIN1_dom"/>
</dbReference>
<sequence length="1750" mass="201390">MWFSLEKETESMQITFLIDSSCSWSRQKTYCWEQHETRTSETAGRPPGARVCCLCPLVLVLSGPIVFALQLCSSTQLGECETMATEECPSRSIERLASGLVDIFYCHVDFILRELDSYSLIGTGEYFQINKILDQKEKLTRLLNIVTQRGDSACQVLLDSLECLQYSFPDFDPVLNNFLKKQVNELDSVLGKLDLKRYYGSRKLTLSDVLETGPEEGDNCTCLTFQDMPWHFLNKLLALNITARNTSLTSSPLDHQSQKESKGLDLLNNHDENLSGQCFNPLDVLHALLLCSDSFLQQEILLKMSMCQFALPLVLPPCDGTKCTFLLWAMRDIVRKWRPQSLRDCKGFREESLALIPMPTISFVRLGSLSLSKSKILNEVLSPPQQYHDIFVHWGMKSGNSPRKISDGLVEISWYFPGGKENDELSPEPVAFANLRGDIEFHWLQFSFLTEISSAVFIYIEELSDRQCALLSYLNRATEFYFIVNSQTAHSQITFKSLNKLSTKLKIDQSRILIKDRSINDATFVMKLQSAVERLVKLSQKGKTLEDMAVAARELGIKVDEDCKSCQSAKEYAKQITENIKDVAQYKKGVMKLQGEPWKKLAKTEKELCRLNRQGKTQTEEYKCQLNDELLKIRSEQNKCDLSGGMITFVDGLGQLPQVEKQYFLKWLKFGLDSVARSSLSNLRDKYKEKSKAPSSDPKDLAELDRQISENSLGVEHFVREMGQFYEAECSMVKEKKMKEKDRQFTKLPSIAADLLLEGFPLELIDGDASNIPLTWVTDVLAELEKKHGDQRRMVVITVLGVQSTGKSTLLNTMFGLQFSVSSGRCTRGAFMVLMKVKAKLRKRLGCDFILVIDTEGLKAPELMTLENSYEHDNELATMVIGLSDITIVNMAMENATEMKDILQIVVHSFLRMVGVGKKPNCQFVHQNVSDISAYEQNMRDRKNLLDELDKMTKAAARMEKQDKEITFSDVMEYDPDKHNWYIPGLWHGVPPMAPVNLGYSENVRELKKYLFQFIEGRLQTGAAMRIPQFTEWVKSLWNAVKHENFIFSFRNSLVAEAYNQLSTEYSRWEWAFRKEMHLWVAGKESVIRNQSLIDLNRSTLHNLEKEASEKLLLGEKAMLDSLQTYFESGAENMNLIERYREDFINSTQSLRNELENYVRRKWEETIRIQKGKDKLKDLQQEYLKTIEEKVVRLLDQCRMQHSPLEDEDLEREFEVMWAQTLDELPLSLSEKRNVAEDMYLQLVKDLKSRGSAMNVMIQSAHNLESGGQSFTLKKEHFHERFFIEKIKETFFGGDYWNKTEDIVISLTEACNTFVSDSRGDYDENYCRELLNMINERLQNKTALKLKTSPRFEVDLKLHILWKASQDFQVKDEEYIRENDPRLVLAIVKPQYASTFKDLYLQKDQCQKKAQDFCDRCLKPALEDYINNRLGIEIVDDILTSGQATQYSSRVFFQFTILKDLLQKNVCEDYIEYMMHYQAFVKHWIGTHILDHYKNGKGLEALEKNILSTILKKIRNIVTNSENHCFGTIAGFLENLCHSLQEDLVISKESLQVIIFQNTSNIKEFSGNVLLFLSEVEQSIVSELNACEIQAKFSKLTFSPQDELFKKVFGCGVQCPFCKVPCEAGGKKHKEHFATIHRPQGLGRMRDRDSQKLVSALCSSQVASKREFSNSDTGEIFHPFSGYRAFYPDWNIQPDPSISASDYWKFVYKTFNHILAEKYNAKPSDLPEDWIKLTKVQALESLEEAFNIKE</sequence>
<feature type="domain" description="VLIG-type G" evidence="4">
    <location>
        <begin position="791"/>
        <end position="1035"/>
    </location>
</feature>
<dbReference type="PANTHER" id="PTHR14819:SF9">
    <property type="entry name" value="UP-REGULATOR OF CELL PROLIFERATION-LIKE"/>
    <property type="match status" value="1"/>
</dbReference>
<proteinExistence type="inferred from homology"/>
<feature type="coiled-coil region" evidence="2">
    <location>
        <begin position="932"/>
        <end position="962"/>
    </location>
</feature>
<dbReference type="PROSITE" id="PS50209">
    <property type="entry name" value="CARD"/>
    <property type="match status" value="1"/>
</dbReference>
<comment type="similarity">
    <text evidence="1">Belongs to the TRAFAC class dynamin-like GTPase superfamily. Very large inducible GTPase (VLIG) family.</text>
</comment>
<dbReference type="Pfam" id="PF25683">
    <property type="entry name" value="URGCP_GTPase"/>
    <property type="match status" value="1"/>
</dbReference>
<keyword evidence="6" id="KW-1185">Reference proteome</keyword>
<dbReference type="InterPro" id="IPR057365">
    <property type="entry name" value="URGCP"/>
</dbReference>
<dbReference type="Gene3D" id="1.10.533.10">
    <property type="entry name" value="Death Domain, Fas"/>
    <property type="match status" value="1"/>
</dbReference>
<dbReference type="InterPro" id="IPR030383">
    <property type="entry name" value="G_VLIG_dom"/>
</dbReference>
<accession>A0AAV7PGD0</accession>
<evidence type="ECO:0000313" key="5">
    <source>
        <dbReference type="EMBL" id="KAJ1125628.1"/>
    </source>
</evidence>
<dbReference type="GO" id="GO:0042981">
    <property type="term" value="P:regulation of apoptotic process"/>
    <property type="evidence" value="ECO:0007669"/>
    <property type="project" value="InterPro"/>
</dbReference>
<dbReference type="Proteomes" id="UP001066276">
    <property type="component" value="Chromosome 7"/>
</dbReference>
<dbReference type="InterPro" id="IPR011029">
    <property type="entry name" value="DEATH-like_dom_sf"/>
</dbReference>
<dbReference type="PROSITE" id="PS51717">
    <property type="entry name" value="G_VLIG"/>
    <property type="match status" value="1"/>
</dbReference>
<dbReference type="PANTHER" id="PTHR14819">
    <property type="entry name" value="GTP-BINDING"/>
    <property type="match status" value="1"/>
</dbReference>
<evidence type="ECO:0000259" key="4">
    <source>
        <dbReference type="PROSITE" id="PS51717"/>
    </source>
</evidence>
<evidence type="ECO:0000259" key="3">
    <source>
        <dbReference type="PROSITE" id="PS50209"/>
    </source>
</evidence>
<dbReference type="Gene3D" id="3.40.50.300">
    <property type="entry name" value="P-loop containing nucleotide triphosphate hydrolases"/>
    <property type="match status" value="1"/>
</dbReference>
<dbReference type="SUPFAM" id="SSF47986">
    <property type="entry name" value="DEATH domain"/>
    <property type="match status" value="1"/>
</dbReference>
<evidence type="ECO:0000256" key="1">
    <source>
        <dbReference type="ARBA" id="ARBA00006828"/>
    </source>
</evidence>
<dbReference type="InterPro" id="IPR052986">
    <property type="entry name" value="VLIG_GTPase"/>
</dbReference>
<dbReference type="EMBL" id="JANPWB010000011">
    <property type="protein sequence ID" value="KAJ1125628.1"/>
    <property type="molecule type" value="Genomic_DNA"/>
</dbReference>
<reference evidence="5" key="1">
    <citation type="journal article" date="2022" name="bioRxiv">
        <title>Sequencing and chromosome-scale assembly of the giantPleurodeles waltlgenome.</title>
        <authorList>
            <person name="Brown T."/>
            <person name="Elewa A."/>
            <person name="Iarovenko S."/>
            <person name="Subramanian E."/>
            <person name="Araus A.J."/>
            <person name="Petzold A."/>
            <person name="Susuki M."/>
            <person name="Suzuki K.-i.T."/>
            <person name="Hayashi T."/>
            <person name="Toyoda A."/>
            <person name="Oliveira C."/>
            <person name="Osipova E."/>
            <person name="Leigh N.D."/>
            <person name="Simon A."/>
            <person name="Yun M.H."/>
        </authorList>
    </citation>
    <scope>NUCLEOTIDE SEQUENCE</scope>
    <source>
        <strain evidence="5">20211129_DDA</strain>
        <tissue evidence="5">Liver</tissue>
    </source>
</reference>
<dbReference type="Pfam" id="PF25496">
    <property type="entry name" value="URGCP"/>
    <property type="match status" value="1"/>
</dbReference>
<feature type="domain" description="CARD" evidence="3">
    <location>
        <begin position="85"/>
        <end position="162"/>
    </location>
</feature>
<dbReference type="CDD" id="cd01671">
    <property type="entry name" value="CARD"/>
    <property type="match status" value="1"/>
</dbReference>
<protein>
    <recommendedName>
        <fullName evidence="7">VLIG-type G domain-containing protein</fullName>
    </recommendedName>
</protein>
<dbReference type="Pfam" id="PF25974">
    <property type="entry name" value="URGCP_9th"/>
    <property type="match status" value="1"/>
</dbReference>
<comment type="caution">
    <text evidence="5">The sequence shown here is derived from an EMBL/GenBank/DDBJ whole genome shotgun (WGS) entry which is preliminary data.</text>
</comment>
<dbReference type="InterPro" id="IPR001315">
    <property type="entry name" value="CARD"/>
</dbReference>
<dbReference type="InterPro" id="IPR027417">
    <property type="entry name" value="P-loop_NTPase"/>
</dbReference>
<evidence type="ECO:0000256" key="2">
    <source>
        <dbReference type="SAM" id="Coils"/>
    </source>
</evidence>